<keyword evidence="2" id="KW-0732">Signal</keyword>
<keyword evidence="1" id="KW-0472">Membrane</keyword>
<keyword evidence="4" id="KW-1185">Reference proteome</keyword>
<accession>A0AAE1HZU9</accession>
<evidence type="ECO:0000256" key="1">
    <source>
        <dbReference type="SAM" id="Phobius"/>
    </source>
</evidence>
<evidence type="ECO:0000256" key="2">
    <source>
        <dbReference type="SAM" id="SignalP"/>
    </source>
</evidence>
<dbReference type="Proteomes" id="UP001219518">
    <property type="component" value="Unassembled WGS sequence"/>
</dbReference>
<reference evidence="3" key="1">
    <citation type="submission" date="2021-07" db="EMBL/GenBank/DDBJ databases">
        <authorList>
            <person name="Catto M.A."/>
            <person name="Jacobson A."/>
            <person name="Kennedy G."/>
            <person name="Labadie P."/>
            <person name="Hunt B.G."/>
            <person name="Srinivasan R."/>
        </authorList>
    </citation>
    <scope>NUCLEOTIDE SEQUENCE</scope>
    <source>
        <strain evidence="3">PL_HMW_Pooled</strain>
        <tissue evidence="3">Head</tissue>
    </source>
</reference>
<dbReference type="AlphaFoldDB" id="A0AAE1HZU9"/>
<protein>
    <submittedName>
        <fullName evidence="3">Thymocyte selection-associated high mobility group box protein TOX</fullName>
    </submittedName>
</protein>
<name>A0AAE1HZU9_9NEOP</name>
<keyword evidence="1" id="KW-1133">Transmembrane helix</keyword>
<organism evidence="3 4">
    <name type="scientific">Frankliniella fusca</name>
    <dbReference type="NCBI Taxonomy" id="407009"/>
    <lineage>
        <taxon>Eukaryota</taxon>
        <taxon>Metazoa</taxon>
        <taxon>Ecdysozoa</taxon>
        <taxon>Arthropoda</taxon>
        <taxon>Hexapoda</taxon>
        <taxon>Insecta</taxon>
        <taxon>Pterygota</taxon>
        <taxon>Neoptera</taxon>
        <taxon>Paraneoptera</taxon>
        <taxon>Thysanoptera</taxon>
        <taxon>Terebrantia</taxon>
        <taxon>Thripoidea</taxon>
        <taxon>Thripidae</taxon>
        <taxon>Frankliniella</taxon>
    </lineage>
</organism>
<feature type="signal peptide" evidence="2">
    <location>
        <begin position="1"/>
        <end position="29"/>
    </location>
</feature>
<reference evidence="3" key="2">
    <citation type="journal article" date="2023" name="BMC Genomics">
        <title>Pest status, molecular evolution, and epigenetic factors derived from the genome assembly of Frankliniella fusca, a thysanopteran phytovirus vector.</title>
        <authorList>
            <person name="Catto M.A."/>
            <person name="Labadie P.E."/>
            <person name="Jacobson A.L."/>
            <person name="Kennedy G.G."/>
            <person name="Srinivasan R."/>
            <person name="Hunt B.G."/>
        </authorList>
    </citation>
    <scope>NUCLEOTIDE SEQUENCE</scope>
    <source>
        <strain evidence="3">PL_HMW_Pooled</strain>
    </source>
</reference>
<feature type="transmembrane region" description="Helical" evidence="1">
    <location>
        <begin position="316"/>
        <end position="342"/>
    </location>
</feature>
<gene>
    <name evidence="3" type="ORF">KUF71_024844</name>
</gene>
<sequence length="514" mass="53608">MPPGPGPAAARGVGVVVCTLLLACAAGDAAPAQGQTRPSCHVQIGSAPPVPCGYIEHSDDALYLVSHDDGCGPAHECWEVSLGALGPLATLAPPAHQGAAFEVSVAHLPGPKAYNVSLTTSTVFRGSPGPGPGQASLRSVSTEDCRLLRGSTPVLDIIGEDAAVSLVPPGGALVDAEAFVPGASLEAEALALPPVCVTLHSDQCRVDCRHFTVPPHCRRTRFHQTVRCVEKPFASVLTFRNVTRLNISRFSSAPSSAPHVPLLFHCARDQCVPRRPKSIAEWQTELQLGGCVVATPTVAVPLYSVPVRAEVVVPGLWLSPVSAAALALASGGLLCIVVLLVVRLRWKGPGLPLLYPHAGPPAPGPGGALRASLSRLSLGAPPATKGGESVVVPDTRRILLVYCKDGSAAFSGAVRLLGRMLSASGRVEVMDMHEDPRLLEEGAVLRASTVLADEAMALVLVVTPALAETLRPTTSLLELDIFHKFVTSLVLAFSHAPHCAVARLFTVCNMKLYS</sequence>
<feature type="chain" id="PRO_5042001362" evidence="2">
    <location>
        <begin position="30"/>
        <end position="514"/>
    </location>
</feature>
<comment type="caution">
    <text evidence="3">The sequence shown here is derived from an EMBL/GenBank/DDBJ whole genome shotgun (WGS) entry which is preliminary data.</text>
</comment>
<evidence type="ECO:0000313" key="4">
    <source>
        <dbReference type="Proteomes" id="UP001219518"/>
    </source>
</evidence>
<dbReference type="EMBL" id="JAHWGI010001416">
    <property type="protein sequence ID" value="KAK3930932.1"/>
    <property type="molecule type" value="Genomic_DNA"/>
</dbReference>
<proteinExistence type="predicted"/>
<evidence type="ECO:0000313" key="3">
    <source>
        <dbReference type="EMBL" id="KAK3930932.1"/>
    </source>
</evidence>
<keyword evidence="1" id="KW-0812">Transmembrane</keyword>